<dbReference type="Proteomes" id="UP000481252">
    <property type="component" value="Unassembled WGS sequence"/>
</dbReference>
<sequence>MTLEGNDEAPRIASAVNGVNFNIHFGTRCTDGDGWTDFTVSAPFAIDEEISSVLGAFWNRRNRFARVYRTDKQLLIEMDVIVAGGVSRDHLKYQFAVWNDLTTLFLRHLKADHAVLARQSAARAAGLESAGTAPITPKAIASTPVGTLSA</sequence>
<reference evidence="1 2" key="1">
    <citation type="submission" date="2020-02" db="EMBL/GenBank/DDBJ databases">
        <title>Genome sequence of the type strain CGMCC 1.15528 of Mesorhizobium zhangyense.</title>
        <authorList>
            <person name="Gao J."/>
            <person name="Sun J."/>
        </authorList>
    </citation>
    <scope>NUCLEOTIDE SEQUENCE [LARGE SCALE GENOMIC DNA]</scope>
    <source>
        <strain evidence="1 2">CGMCC 1.15528</strain>
    </source>
</reference>
<organism evidence="1 2">
    <name type="scientific">Mesorhizobium zhangyense</name>
    <dbReference type="NCBI Taxonomy" id="1776730"/>
    <lineage>
        <taxon>Bacteria</taxon>
        <taxon>Pseudomonadati</taxon>
        <taxon>Pseudomonadota</taxon>
        <taxon>Alphaproteobacteria</taxon>
        <taxon>Hyphomicrobiales</taxon>
        <taxon>Phyllobacteriaceae</taxon>
        <taxon>Mesorhizobium</taxon>
    </lineage>
</organism>
<proteinExistence type="predicted"/>
<accession>A0A7C9VCK3</accession>
<keyword evidence="2" id="KW-1185">Reference proteome</keyword>
<protein>
    <submittedName>
        <fullName evidence="1">YbjN domain-containing protein</fullName>
    </submittedName>
</protein>
<evidence type="ECO:0000313" key="2">
    <source>
        <dbReference type="Proteomes" id="UP000481252"/>
    </source>
</evidence>
<dbReference type="Pfam" id="PF10722">
    <property type="entry name" value="YbjN"/>
    <property type="match status" value="1"/>
</dbReference>
<gene>
    <name evidence="1" type="ORF">G6N74_11995</name>
</gene>
<dbReference type="InterPro" id="IPR019660">
    <property type="entry name" value="Put_sensory_transdc_reg_YbjN"/>
</dbReference>
<dbReference type="EMBL" id="JAAKZG010000004">
    <property type="protein sequence ID" value="NGN41792.1"/>
    <property type="molecule type" value="Genomic_DNA"/>
</dbReference>
<name>A0A7C9VCK3_9HYPH</name>
<evidence type="ECO:0000313" key="1">
    <source>
        <dbReference type="EMBL" id="NGN41792.1"/>
    </source>
</evidence>
<comment type="caution">
    <text evidence="1">The sequence shown here is derived from an EMBL/GenBank/DDBJ whole genome shotgun (WGS) entry which is preliminary data.</text>
</comment>
<dbReference type="AlphaFoldDB" id="A0A7C9VCK3"/>